<dbReference type="EMBL" id="LK391969">
    <property type="protein sequence ID" value="CEF25716.1"/>
    <property type="molecule type" value="Genomic_DNA"/>
</dbReference>
<reference evidence="1" key="1">
    <citation type="submission" date="2014-07" db="EMBL/GenBank/DDBJ databases">
        <authorList>
            <person name="Urmite Genomes Urmite Genomes"/>
        </authorList>
    </citation>
    <scope>NUCLEOTIDE SEQUENCE</scope>
    <source>
        <strain evidence="1">12M76_air</strain>
    </source>
</reference>
<organism evidence="1">
    <name type="scientific">Pseudomonas saudimassiliensis</name>
    <dbReference type="NCBI Taxonomy" id="1461581"/>
    <lineage>
        <taxon>Bacteria</taxon>
        <taxon>Pseudomonadati</taxon>
        <taxon>Pseudomonadota</taxon>
        <taxon>Gammaproteobacteria</taxon>
        <taxon>Pseudomonadales</taxon>
        <taxon>Pseudomonadaceae</taxon>
        <taxon>Pseudomonas</taxon>
    </lineage>
</organism>
<name>A0A078M700_9PSED</name>
<accession>A0A078M700</accession>
<dbReference type="RefSeq" id="WP_158023876.1">
    <property type="nucleotide sequence ID" value="NZ_LK391969.1"/>
</dbReference>
<gene>
    <name evidence="1" type="ORF">BN1049_00629</name>
</gene>
<protein>
    <submittedName>
        <fullName evidence="1">Uncharacterized protein</fullName>
    </submittedName>
</protein>
<dbReference type="PATRIC" id="fig|1461581.3.peg.617"/>
<evidence type="ECO:0000313" key="1">
    <source>
        <dbReference type="EMBL" id="CEA02064.1"/>
    </source>
</evidence>
<dbReference type="OrthoDB" id="7023556at2"/>
<proteinExistence type="predicted"/>
<dbReference type="AlphaFoldDB" id="A0A078M700"/>
<dbReference type="EMBL" id="LM997413">
    <property type="protein sequence ID" value="CEA02064.1"/>
    <property type="molecule type" value="Genomic_DNA"/>
</dbReference>
<sequence>MKHVQPELLAGSHDSSYGRLLRRLDHALDVARTRQWLAGQPSAPAELEVYGLSKQDMELLRQILRTMALEPAAASLSVLAAYEDAAQQ</sequence>